<dbReference type="Gene3D" id="2.60.40.3650">
    <property type="match status" value="1"/>
</dbReference>
<dbReference type="InterPro" id="IPR001478">
    <property type="entry name" value="PDZ"/>
</dbReference>
<dbReference type="SUPFAM" id="SSF50156">
    <property type="entry name" value="PDZ domain-like"/>
    <property type="match status" value="1"/>
</dbReference>
<dbReference type="Gene3D" id="2.30.42.10">
    <property type="match status" value="1"/>
</dbReference>
<evidence type="ECO:0000259" key="1">
    <source>
        <dbReference type="PROSITE" id="PS50106"/>
    </source>
</evidence>
<dbReference type="Pfam" id="PF05299">
    <property type="entry name" value="Peptidase_M61"/>
    <property type="match status" value="1"/>
</dbReference>
<gene>
    <name evidence="2" type="ORF">QTP81_10445</name>
</gene>
<dbReference type="InterPro" id="IPR027268">
    <property type="entry name" value="Peptidase_M4/M1_CTD_sf"/>
</dbReference>
<name>A0ABT7SZN7_9ALTE</name>
<dbReference type="Gene3D" id="1.10.390.10">
    <property type="entry name" value="Neutral Protease Domain 2"/>
    <property type="match status" value="1"/>
</dbReference>
<protein>
    <submittedName>
        <fullName evidence="2">M61 family peptidase</fullName>
    </submittedName>
</protein>
<sequence length="600" mass="67205">MADAPGIRYTLQPHSISQHLFAVTIDIPAHDTNILLLTLPAWIPGSYLIRDFAKNIGEFSATANDVPISWHKTDKQSWSLLTGGQACQIQYTVYAFDLSVRSAYLCDEYGFINGTSAFMQVAGFTDRPHHVTCKNATTANVAAWCLRTGMPAHKVDQQGFGEYIAENYQALTDYPLLFGQFIEHCFTHLDIDFSLIFTGELPLDLLRMERDLKPILAEHINMFATPPPVDKYMFITLLAEQGYGGLEHMNSTVLLFPRWDLPQVGESPEISTSYRDFLALCSHEFLHTWHVKRIRPEGFEQYQLAQECYTEQLWIYEGFTSFYDDVALVRSGVIPPEQYLEILGKNITRIMRNPGRFKQSTAESSFDAWTRFYQQDANSINHIVSYYTKGGLIALCLDVYLRTQTGDTKNLDDVMRYLWQNYGLTGQGTPNNIVEIAVQAVAGIDCSALLKALVHQPGDLPLAESLTNIGVRMNLAYAENSDDVGGKPSKTGHRNNLGINVAAADLGLKVTQVREGGSGDQAGMQVNDHLIAINDWVVNKNNLHRILQHLNNSAVITLVRDGRLLTINATINSSLPDTCYLTISDETKFNHWLGLHSKSV</sequence>
<dbReference type="RefSeq" id="WP_289365323.1">
    <property type="nucleotide sequence ID" value="NZ_JAUCBP010000007.1"/>
</dbReference>
<dbReference type="Pfam" id="PF17899">
    <property type="entry name" value="Peptidase_M61_N"/>
    <property type="match status" value="1"/>
</dbReference>
<comment type="caution">
    <text evidence="2">The sequence shown here is derived from an EMBL/GenBank/DDBJ whole genome shotgun (WGS) entry which is preliminary data.</text>
</comment>
<dbReference type="InterPro" id="IPR024191">
    <property type="entry name" value="Peptidase_M61"/>
</dbReference>
<organism evidence="2 3">
    <name type="scientific">Alteromonas arenosi</name>
    <dbReference type="NCBI Taxonomy" id="3055817"/>
    <lineage>
        <taxon>Bacteria</taxon>
        <taxon>Pseudomonadati</taxon>
        <taxon>Pseudomonadota</taxon>
        <taxon>Gammaproteobacteria</taxon>
        <taxon>Alteromonadales</taxon>
        <taxon>Alteromonadaceae</taxon>
        <taxon>Alteromonas/Salinimonas group</taxon>
        <taxon>Alteromonas</taxon>
    </lineage>
</organism>
<keyword evidence="3" id="KW-1185">Reference proteome</keyword>
<dbReference type="SUPFAM" id="SSF55486">
    <property type="entry name" value="Metalloproteases ('zincins'), catalytic domain"/>
    <property type="match status" value="1"/>
</dbReference>
<accession>A0ABT7SZN7</accession>
<dbReference type="PROSITE" id="PS50106">
    <property type="entry name" value="PDZ"/>
    <property type="match status" value="1"/>
</dbReference>
<evidence type="ECO:0000313" key="3">
    <source>
        <dbReference type="Proteomes" id="UP001234343"/>
    </source>
</evidence>
<reference evidence="2 3" key="1">
    <citation type="submission" date="2023-06" db="EMBL/GenBank/DDBJ databases">
        <title>Alteromonas sp. ASW11-36 isolated from intertidal sand.</title>
        <authorList>
            <person name="Li Y."/>
        </authorList>
    </citation>
    <scope>NUCLEOTIDE SEQUENCE [LARGE SCALE GENOMIC DNA]</scope>
    <source>
        <strain evidence="2 3">ASW11-36</strain>
    </source>
</reference>
<dbReference type="InterPro" id="IPR036034">
    <property type="entry name" value="PDZ_sf"/>
</dbReference>
<dbReference type="InterPro" id="IPR007963">
    <property type="entry name" value="Peptidase_M61_catalytic"/>
</dbReference>
<proteinExistence type="predicted"/>
<evidence type="ECO:0000313" key="2">
    <source>
        <dbReference type="EMBL" id="MDM7861017.1"/>
    </source>
</evidence>
<dbReference type="EMBL" id="JAUCBP010000007">
    <property type="protein sequence ID" value="MDM7861017.1"/>
    <property type="molecule type" value="Genomic_DNA"/>
</dbReference>
<dbReference type="Proteomes" id="UP001234343">
    <property type="component" value="Unassembled WGS sequence"/>
</dbReference>
<feature type="domain" description="PDZ" evidence="1">
    <location>
        <begin position="483"/>
        <end position="562"/>
    </location>
</feature>
<dbReference type="InterPro" id="IPR040756">
    <property type="entry name" value="Peptidase_M61_N"/>
</dbReference>
<dbReference type="PIRSF" id="PIRSF016493">
    <property type="entry name" value="Glycyl_aminpptds"/>
    <property type="match status" value="1"/>
</dbReference>
<dbReference type="SMART" id="SM00228">
    <property type="entry name" value="PDZ"/>
    <property type="match status" value="1"/>
</dbReference>